<proteinExistence type="predicted"/>
<dbReference type="InterPro" id="IPR052018">
    <property type="entry name" value="PHP_domain"/>
</dbReference>
<evidence type="ECO:0000259" key="2">
    <source>
        <dbReference type="SMART" id="SM00481"/>
    </source>
</evidence>
<protein>
    <submittedName>
        <fullName evidence="3">PHP domain-containing protein</fullName>
    </submittedName>
</protein>
<evidence type="ECO:0000313" key="4">
    <source>
        <dbReference type="Proteomes" id="UP001499882"/>
    </source>
</evidence>
<dbReference type="RefSeq" id="WP_345526513.1">
    <property type="nucleotide sequence ID" value="NZ_BAABKN010000012.1"/>
</dbReference>
<dbReference type="Gene3D" id="3.20.20.140">
    <property type="entry name" value="Metal-dependent hydrolases"/>
    <property type="match status" value="1"/>
</dbReference>
<feature type="region of interest" description="Disordered" evidence="1">
    <location>
        <begin position="283"/>
        <end position="319"/>
    </location>
</feature>
<dbReference type="PANTHER" id="PTHR42924">
    <property type="entry name" value="EXONUCLEASE"/>
    <property type="match status" value="1"/>
</dbReference>
<evidence type="ECO:0000313" key="3">
    <source>
        <dbReference type="EMBL" id="GAA4735310.1"/>
    </source>
</evidence>
<dbReference type="Gene3D" id="1.10.150.650">
    <property type="match status" value="1"/>
</dbReference>
<dbReference type="CDD" id="cd07438">
    <property type="entry name" value="PHP_HisPPase_AMP"/>
    <property type="match status" value="1"/>
</dbReference>
<dbReference type="InterPro" id="IPR016195">
    <property type="entry name" value="Pol/histidinol_Pase-like"/>
</dbReference>
<name>A0ABP8YQE1_9ACTN</name>
<dbReference type="SUPFAM" id="SSF89550">
    <property type="entry name" value="PHP domain-like"/>
    <property type="match status" value="1"/>
</dbReference>
<dbReference type="InterPro" id="IPR004013">
    <property type="entry name" value="PHP_dom"/>
</dbReference>
<dbReference type="EMBL" id="BAABKN010000012">
    <property type="protein sequence ID" value="GAA4735310.1"/>
    <property type="molecule type" value="Genomic_DNA"/>
</dbReference>
<accession>A0ABP8YQE1</accession>
<dbReference type="SMART" id="SM00481">
    <property type="entry name" value="POLIIIAc"/>
    <property type="match status" value="1"/>
</dbReference>
<organism evidence="3 4">
    <name type="scientific">Nocardioides endophyticus</name>
    <dbReference type="NCBI Taxonomy" id="1353775"/>
    <lineage>
        <taxon>Bacteria</taxon>
        <taxon>Bacillati</taxon>
        <taxon>Actinomycetota</taxon>
        <taxon>Actinomycetes</taxon>
        <taxon>Propionibacteriales</taxon>
        <taxon>Nocardioidaceae</taxon>
        <taxon>Nocardioides</taxon>
    </lineage>
</organism>
<dbReference type="PANTHER" id="PTHR42924:SF3">
    <property type="entry name" value="POLYMERASE_HISTIDINOL PHOSPHATASE N-TERMINAL DOMAIN-CONTAINING PROTEIN"/>
    <property type="match status" value="1"/>
</dbReference>
<dbReference type="Pfam" id="PF02811">
    <property type="entry name" value="PHP"/>
    <property type="match status" value="1"/>
</dbReference>
<keyword evidence="4" id="KW-1185">Reference proteome</keyword>
<evidence type="ECO:0000256" key="1">
    <source>
        <dbReference type="SAM" id="MobiDB-lite"/>
    </source>
</evidence>
<sequence length="319" mass="32986">MRIDLHTHSRASDGTDTPSGLVRAAARAGLDVVAITDHDTADGWAEASGAAQDVGITLVPGMEISTGHRGRSVHLLAYLPDPTCPPLAAELTRVLTGRESRVPDMLSRLRGLGIEITADDVRVAAHGAAATGRPHIADALVTLGVVADRTEAFDRYLGAGRVAFVNRYAAPLETTIRAVTEAGGVSVIAHPWGRGGLGRPDEATLAHLHDVGLAGIEVDHQDHDAATRERLRAMARDIGLVATGSSDYHGSGKVDHDLGCNTTDPGEFERLIALAAEASARSAWTTPAVTHGRATSGRATSGRATGTAAEGSSAPGAPR</sequence>
<reference evidence="4" key="1">
    <citation type="journal article" date="2019" name="Int. J. Syst. Evol. Microbiol.">
        <title>The Global Catalogue of Microorganisms (GCM) 10K type strain sequencing project: providing services to taxonomists for standard genome sequencing and annotation.</title>
        <authorList>
            <consortium name="The Broad Institute Genomics Platform"/>
            <consortium name="The Broad Institute Genome Sequencing Center for Infectious Disease"/>
            <person name="Wu L."/>
            <person name="Ma J."/>
        </authorList>
    </citation>
    <scope>NUCLEOTIDE SEQUENCE [LARGE SCALE GENOMIC DNA]</scope>
    <source>
        <strain evidence="4">JCM 18532</strain>
    </source>
</reference>
<dbReference type="InterPro" id="IPR003141">
    <property type="entry name" value="Pol/His_phosphatase_N"/>
</dbReference>
<feature type="domain" description="Polymerase/histidinol phosphatase N-terminal" evidence="2">
    <location>
        <begin position="3"/>
        <end position="68"/>
    </location>
</feature>
<gene>
    <name evidence="3" type="ORF">GCM10023350_18880</name>
</gene>
<feature type="compositionally biased region" description="Low complexity" evidence="1">
    <location>
        <begin position="292"/>
        <end position="319"/>
    </location>
</feature>
<comment type="caution">
    <text evidence="3">The sequence shown here is derived from an EMBL/GenBank/DDBJ whole genome shotgun (WGS) entry which is preliminary data.</text>
</comment>
<dbReference type="Proteomes" id="UP001499882">
    <property type="component" value="Unassembled WGS sequence"/>
</dbReference>